<dbReference type="EMBL" id="UINC01125703">
    <property type="protein sequence ID" value="SVD03712.1"/>
    <property type="molecule type" value="Genomic_DNA"/>
</dbReference>
<reference evidence="2" key="1">
    <citation type="submission" date="2018-05" db="EMBL/GenBank/DDBJ databases">
        <authorList>
            <person name="Lanie J.A."/>
            <person name="Ng W.-L."/>
            <person name="Kazmierczak K.M."/>
            <person name="Andrzejewski T.M."/>
            <person name="Davidsen T.M."/>
            <person name="Wayne K.J."/>
            <person name="Tettelin H."/>
            <person name="Glass J.I."/>
            <person name="Rusch D."/>
            <person name="Podicherti R."/>
            <person name="Tsui H.-C.T."/>
            <person name="Winkler M.E."/>
        </authorList>
    </citation>
    <scope>NUCLEOTIDE SEQUENCE</scope>
</reference>
<accession>A0A382S2D9</accession>
<dbReference type="Gene3D" id="3.40.50.10540">
    <property type="entry name" value="Crotonobetainyl-coa:carnitine coa-transferase, domain 1"/>
    <property type="match status" value="1"/>
</dbReference>
<proteinExistence type="predicted"/>
<dbReference type="InterPro" id="IPR003673">
    <property type="entry name" value="CoA-Trfase_fam_III"/>
</dbReference>
<feature type="non-terminal residue" evidence="2">
    <location>
        <position position="267"/>
    </location>
</feature>
<dbReference type="GO" id="GO:0008410">
    <property type="term" value="F:CoA-transferase activity"/>
    <property type="evidence" value="ECO:0007669"/>
    <property type="project" value="TreeGrafter"/>
</dbReference>
<organism evidence="2">
    <name type="scientific">marine metagenome</name>
    <dbReference type="NCBI Taxonomy" id="408172"/>
    <lineage>
        <taxon>unclassified sequences</taxon>
        <taxon>metagenomes</taxon>
        <taxon>ecological metagenomes</taxon>
    </lineage>
</organism>
<sequence length="267" mass="29109">MYGAESNVAYFFVDNIKKHPLSEIEYRADASGPLDDIRVLDLSRLVAGNALTHFLADFGAEVIKVERPGYGDDLRNWRVDGISIHWKVYARNKKSVTLNFRQGKGRELLLELAETAQVLVENFIPGTLEKWDLGPEVLHRANPDLVVVRISGWGQTGPDRGFPGFGSLVEARTGFAAMNGFADRAPVLPPLALADMVAGLYGGVATLVALRHREVSGGAGQVIDLPLFDPLLSILGPQAAEYELTGKIPTRMGSQIHTTAPRNVYCC</sequence>
<dbReference type="SUPFAM" id="SSF89796">
    <property type="entry name" value="CoA-transferase family III (CaiB/BaiF)"/>
    <property type="match status" value="1"/>
</dbReference>
<dbReference type="InterPro" id="IPR023606">
    <property type="entry name" value="CoA-Trfase_III_dom_1_sf"/>
</dbReference>
<keyword evidence="1" id="KW-0808">Transferase</keyword>
<evidence type="ECO:0000256" key="1">
    <source>
        <dbReference type="ARBA" id="ARBA00022679"/>
    </source>
</evidence>
<dbReference type="Pfam" id="PF02515">
    <property type="entry name" value="CoA_transf_3"/>
    <property type="match status" value="1"/>
</dbReference>
<name>A0A382S2D9_9ZZZZ</name>
<dbReference type="PANTHER" id="PTHR48207:SF3">
    <property type="entry name" value="SUCCINATE--HYDROXYMETHYLGLUTARATE COA-TRANSFERASE"/>
    <property type="match status" value="1"/>
</dbReference>
<dbReference type="InterPro" id="IPR050483">
    <property type="entry name" value="CoA-transferase_III_domain"/>
</dbReference>
<gene>
    <name evidence="2" type="ORF">METZ01_LOCUS356566</name>
</gene>
<evidence type="ECO:0000313" key="2">
    <source>
        <dbReference type="EMBL" id="SVD03712.1"/>
    </source>
</evidence>
<dbReference type="PANTHER" id="PTHR48207">
    <property type="entry name" value="SUCCINATE--HYDROXYMETHYLGLUTARATE COA-TRANSFERASE"/>
    <property type="match status" value="1"/>
</dbReference>
<dbReference type="AlphaFoldDB" id="A0A382S2D9"/>
<protein>
    <submittedName>
        <fullName evidence="2">Uncharacterized protein</fullName>
    </submittedName>
</protein>